<feature type="region of interest" description="Disordered" evidence="1">
    <location>
        <begin position="498"/>
        <end position="541"/>
    </location>
</feature>
<dbReference type="InterPro" id="IPR029028">
    <property type="entry name" value="Alpha/beta_knot_MTases"/>
</dbReference>
<dbReference type="SUPFAM" id="SSF75217">
    <property type="entry name" value="alpha/beta knot"/>
    <property type="match status" value="1"/>
</dbReference>
<dbReference type="PANTHER" id="PTHR43191">
    <property type="entry name" value="RRNA METHYLTRANSFERASE 3"/>
    <property type="match status" value="1"/>
</dbReference>
<dbReference type="Proteomes" id="UP000673552">
    <property type="component" value="Unassembled WGS sequence"/>
</dbReference>
<name>A0A836GPW5_9TRYP</name>
<dbReference type="RefSeq" id="XP_067178462.1">
    <property type="nucleotide sequence ID" value="XM_067322599.1"/>
</dbReference>
<reference evidence="3" key="1">
    <citation type="journal article" date="2021" name="Microbiol. Resour. Announc.">
        <title>LGAAP: Leishmaniinae Genome Assembly and Annotation Pipeline.</title>
        <authorList>
            <person name="Almutairi H."/>
            <person name="Urbaniak M.D."/>
            <person name="Bates M.D."/>
            <person name="Jariyapan N."/>
            <person name="Kwakye-Nuako G."/>
            <person name="Thomaz-Soccol V."/>
            <person name="Al-Salem W.S."/>
            <person name="Dillon R.J."/>
            <person name="Bates P.A."/>
            <person name="Gatherer D."/>
        </authorList>
    </citation>
    <scope>NUCLEOTIDE SEQUENCE [LARGE SCALE GENOMIC DNA]</scope>
</reference>
<evidence type="ECO:0000313" key="2">
    <source>
        <dbReference type="EMBL" id="KAG5477824.1"/>
    </source>
</evidence>
<reference evidence="3" key="2">
    <citation type="journal article" date="2021" name="Sci. Data">
        <title>Chromosome-scale genome sequencing, assembly and annotation of six genomes from subfamily Leishmaniinae.</title>
        <authorList>
            <person name="Almutairi H."/>
            <person name="Urbaniak M.D."/>
            <person name="Bates M.D."/>
            <person name="Jariyapan N."/>
            <person name="Kwakye-Nuako G."/>
            <person name="Thomaz Soccol V."/>
            <person name="Al-Salem W.S."/>
            <person name="Dillon R.J."/>
            <person name="Bates P.A."/>
            <person name="Gatherer D."/>
        </authorList>
    </citation>
    <scope>NUCLEOTIDE SEQUENCE [LARGE SCALE GENOMIC DNA]</scope>
</reference>
<protein>
    <recommendedName>
        <fullName evidence="4">tRNA/rRNA methyltransferase SpoU type domain-containing protein</fullName>
    </recommendedName>
</protein>
<sequence length="541" mass="57472">MFAVSRCCLRYASRRTPAFGTVVGGGRRPRRTGAPESRLHNQQAAVSAKTVAEAEVVDSTTSTWKDAKRAAVDHSGRTRTSKPETQLHRSAGSAPLPPYPQLCAIVKPVVLEDVQDTYAITPTQEVRGQHLWTATKLLRSNKHMRKANAACVVGGASAIRRIWRTYNIRPHVVYVPKTESAVPAWCLEEALPTVIVRCSPVDVKRHLLSAEYSDGYAAEFPLPENCVTEATALLAPPPEPAQSETLVPSTSDTRSPSDTPSPTGPQAARPLHSPFAHHAVGAMLVLVGLRIPSNVGLLLRAAADMAYDAVVLVNCADPTQEKVLRASDGTALSPTLRIYETEVAEQACVSLLSGIAAQHHLLPLLAVPSQEVEPAFEVAKRFHVCNATKKEAAAPVVSGDASVAHSNSLRAPPPPRLGAMVILGSEARGLRDLKGQWGVPYQLVSLPLPNAMVDSLNVSVAGSVLMHLFRPGAAPHFTRLVELSGEVIGDLLPASMADDEESGGLAGDGRVNGGDKTRIGDGGAESACRPNAHDEALPTSW</sequence>
<dbReference type="OrthoDB" id="270651at2759"/>
<dbReference type="EMBL" id="JAFEUZ010000024">
    <property type="protein sequence ID" value="KAG5477824.1"/>
    <property type="molecule type" value="Genomic_DNA"/>
</dbReference>
<feature type="compositionally biased region" description="Basic and acidic residues" evidence="1">
    <location>
        <begin position="65"/>
        <end position="87"/>
    </location>
</feature>
<evidence type="ECO:0000256" key="1">
    <source>
        <dbReference type="SAM" id="MobiDB-lite"/>
    </source>
</evidence>
<proteinExistence type="predicted"/>
<feature type="compositionally biased region" description="Basic and acidic residues" evidence="1">
    <location>
        <begin position="531"/>
        <end position="541"/>
    </location>
</feature>
<dbReference type="InterPro" id="IPR051259">
    <property type="entry name" value="rRNA_Methyltransferase"/>
</dbReference>
<dbReference type="GeneID" id="92515111"/>
<feature type="region of interest" description="Disordered" evidence="1">
    <location>
        <begin position="237"/>
        <end position="271"/>
    </location>
</feature>
<dbReference type="Gene3D" id="3.40.1280.10">
    <property type="match status" value="1"/>
</dbReference>
<evidence type="ECO:0008006" key="4">
    <source>
        <dbReference type="Google" id="ProtNLM"/>
    </source>
</evidence>
<dbReference type="FunFam" id="3.40.1280.10:FF:000053">
    <property type="entry name" value="SpoU rRNA Methylase family, putative"/>
    <property type="match status" value="1"/>
</dbReference>
<feature type="region of interest" description="Disordered" evidence="1">
    <location>
        <begin position="19"/>
        <end position="41"/>
    </location>
</feature>
<feature type="region of interest" description="Disordered" evidence="1">
    <location>
        <begin position="65"/>
        <end position="94"/>
    </location>
</feature>
<dbReference type="AlphaFoldDB" id="A0A836GPW5"/>
<evidence type="ECO:0000313" key="3">
    <source>
        <dbReference type="Proteomes" id="UP000673552"/>
    </source>
</evidence>
<comment type="caution">
    <text evidence="2">The sequence shown here is derived from an EMBL/GenBank/DDBJ whole genome shotgun (WGS) entry which is preliminary data.</text>
</comment>
<dbReference type="GO" id="GO:0003723">
    <property type="term" value="F:RNA binding"/>
    <property type="evidence" value="ECO:0007669"/>
    <property type="project" value="TreeGrafter"/>
</dbReference>
<dbReference type="InterPro" id="IPR029026">
    <property type="entry name" value="tRNA_m1G_MTases_N"/>
</dbReference>
<dbReference type="KEGG" id="lmat:92515111"/>
<organism evidence="2 3">
    <name type="scientific">Leishmania martiniquensis</name>
    <dbReference type="NCBI Taxonomy" id="1580590"/>
    <lineage>
        <taxon>Eukaryota</taxon>
        <taxon>Discoba</taxon>
        <taxon>Euglenozoa</taxon>
        <taxon>Kinetoplastea</taxon>
        <taxon>Metakinetoplastina</taxon>
        <taxon>Trypanosomatida</taxon>
        <taxon>Trypanosomatidae</taxon>
        <taxon>Leishmaniinae</taxon>
        <taxon>Leishmania</taxon>
    </lineage>
</organism>
<dbReference type="PANTHER" id="PTHR43191:SF14">
    <property type="entry name" value="TRNA_RRNA METHYLTRANSFERASE SPOU TYPE DOMAIN-CONTAINING PROTEIN"/>
    <property type="match status" value="1"/>
</dbReference>
<feature type="compositionally biased region" description="Low complexity" evidence="1">
    <location>
        <begin position="248"/>
        <end position="261"/>
    </location>
</feature>
<accession>A0A836GPW5</accession>
<gene>
    <name evidence="2" type="ORF">LSCM1_05126</name>
</gene>
<keyword evidence="3" id="KW-1185">Reference proteome</keyword>